<evidence type="ECO:0000313" key="2">
    <source>
        <dbReference type="EMBL" id="MCO5724822.1"/>
    </source>
</evidence>
<proteinExistence type="predicted"/>
<dbReference type="RefSeq" id="WP_252741196.1">
    <property type="nucleotide sequence ID" value="NZ_JAMXIB010000005.1"/>
</dbReference>
<accession>A0ABT1AYU2</accession>
<name>A0ABT1AYU2_9FLAO</name>
<evidence type="ECO:0000256" key="1">
    <source>
        <dbReference type="SAM" id="SignalP"/>
    </source>
</evidence>
<gene>
    <name evidence="2" type="ORF">NG653_08120</name>
</gene>
<evidence type="ECO:0000313" key="3">
    <source>
        <dbReference type="Proteomes" id="UP001206312"/>
    </source>
</evidence>
<comment type="caution">
    <text evidence="2">The sequence shown here is derived from an EMBL/GenBank/DDBJ whole genome shotgun (WGS) entry which is preliminary data.</text>
</comment>
<feature type="chain" id="PRO_5046034606" evidence="1">
    <location>
        <begin position="18"/>
        <end position="379"/>
    </location>
</feature>
<dbReference type="Proteomes" id="UP001206312">
    <property type="component" value="Unassembled WGS sequence"/>
</dbReference>
<sequence>MRSLTLLFLTFWGLASAQPALQHYGGMQLHEGAEVGLFTSFINQAPFEQEAGRVGFYGADLIRVSGDFAPVFYDVEIFLDRFVDVETSFSVANALDFFEGDFVTDKSLPERYVALLQQAAVNGAGNASKVNGYALAINQNRMVFPVGDASEYRRLTLEGETFPLAKCAYFREDPNNPSAFPPFRTDLLPRTLAAISTAEFWRLEGGNTGQVTLTWNPNSNLGALAETVSGIVLVGWSKAAGRWEPLGTRSVAGDLQNGFALSEPIVPDAFEVITFGSLAEPEELLTLDNFFLSPNGDGINDVLVIEALANSPNNLLQIFDRRGLKVFERQNYTNEFDGVANVDGLVVNREAGLPEGVYFYLVQLLDLGLEYQGFLYLDR</sequence>
<feature type="signal peptide" evidence="1">
    <location>
        <begin position="1"/>
        <end position="17"/>
    </location>
</feature>
<keyword evidence="1" id="KW-0732">Signal</keyword>
<reference evidence="2 3" key="1">
    <citation type="submission" date="2022-06" db="EMBL/GenBank/DDBJ databases">
        <authorList>
            <person name="Xuan X."/>
        </authorList>
    </citation>
    <scope>NUCLEOTIDE SEQUENCE [LARGE SCALE GENOMIC DNA]</scope>
    <source>
        <strain evidence="2 3">2V75</strain>
    </source>
</reference>
<dbReference type="EMBL" id="JAMXIB010000005">
    <property type="protein sequence ID" value="MCO5724822.1"/>
    <property type="molecule type" value="Genomic_DNA"/>
</dbReference>
<keyword evidence="3" id="KW-1185">Reference proteome</keyword>
<organism evidence="2 3">
    <name type="scientific">Robiginitalea marina</name>
    <dbReference type="NCBI Taxonomy" id="2954105"/>
    <lineage>
        <taxon>Bacteria</taxon>
        <taxon>Pseudomonadati</taxon>
        <taxon>Bacteroidota</taxon>
        <taxon>Flavobacteriia</taxon>
        <taxon>Flavobacteriales</taxon>
        <taxon>Flavobacteriaceae</taxon>
        <taxon>Robiginitalea</taxon>
    </lineage>
</organism>
<dbReference type="Pfam" id="PF13585">
    <property type="entry name" value="CHU_C"/>
    <property type="match status" value="1"/>
</dbReference>
<protein>
    <submittedName>
        <fullName evidence="2">Gliding motility-associated C-terminal domain-containing protein</fullName>
    </submittedName>
</protein>